<name>A0A428S5I9_9HYPO</name>
<gene>
    <name evidence="1" type="ORF">CEP52_016276</name>
</gene>
<accession>A0A428S5I9</accession>
<organism evidence="1 2">
    <name type="scientific">Fusarium oligoseptatum</name>
    <dbReference type="NCBI Taxonomy" id="2604345"/>
    <lineage>
        <taxon>Eukaryota</taxon>
        <taxon>Fungi</taxon>
        <taxon>Dikarya</taxon>
        <taxon>Ascomycota</taxon>
        <taxon>Pezizomycotina</taxon>
        <taxon>Sordariomycetes</taxon>
        <taxon>Hypocreomycetidae</taxon>
        <taxon>Hypocreales</taxon>
        <taxon>Nectriaceae</taxon>
        <taxon>Fusarium</taxon>
        <taxon>Fusarium solani species complex</taxon>
    </lineage>
</organism>
<dbReference type="Proteomes" id="UP000287144">
    <property type="component" value="Unassembled WGS sequence"/>
</dbReference>
<reference evidence="1 2" key="1">
    <citation type="submission" date="2017-06" db="EMBL/GenBank/DDBJ databases">
        <title>Comparative genomic analysis of Ambrosia Fusariam Clade fungi.</title>
        <authorList>
            <person name="Stajich J.E."/>
            <person name="Carrillo J."/>
            <person name="Kijimoto T."/>
            <person name="Eskalen A."/>
            <person name="O'Donnell K."/>
            <person name="Kasson M."/>
        </authorList>
    </citation>
    <scope>NUCLEOTIDE SEQUENCE [LARGE SCALE GENOMIC DNA]</scope>
    <source>
        <strain evidence="1 2">NRRL62579</strain>
    </source>
</reference>
<dbReference type="EMBL" id="NKCK01000333">
    <property type="protein sequence ID" value="RSL85004.1"/>
    <property type="molecule type" value="Genomic_DNA"/>
</dbReference>
<sequence>MMQAMGPYWKLASLLEIYARCIYDIHQRNPPVITNEPKHADVSEFTSFKPAASLARPSILEFTGVLRSSEGGPGLQQATRPNGLQNLAERQQLDAAAIEWPTLDVSNSLFDAEMANFFPDTKSIDPSLLDAEPLAWNFLDVPAGEGD</sequence>
<proteinExistence type="predicted"/>
<evidence type="ECO:0000313" key="2">
    <source>
        <dbReference type="Proteomes" id="UP000287144"/>
    </source>
</evidence>
<dbReference type="STRING" id="1325735.A0A428S5I9"/>
<evidence type="ECO:0000313" key="1">
    <source>
        <dbReference type="EMBL" id="RSL85004.1"/>
    </source>
</evidence>
<protein>
    <submittedName>
        <fullName evidence="1">Uncharacterized protein</fullName>
    </submittedName>
</protein>
<dbReference type="AlphaFoldDB" id="A0A428S5I9"/>
<keyword evidence="2" id="KW-1185">Reference proteome</keyword>
<comment type="caution">
    <text evidence="1">The sequence shown here is derived from an EMBL/GenBank/DDBJ whole genome shotgun (WGS) entry which is preliminary data.</text>
</comment>